<keyword evidence="2" id="KW-1185">Reference proteome</keyword>
<dbReference type="Proteomes" id="UP001331761">
    <property type="component" value="Unassembled WGS sequence"/>
</dbReference>
<accession>A0AAN8FI79</accession>
<protein>
    <submittedName>
        <fullName evidence="1">Uncharacterized protein</fullName>
    </submittedName>
</protein>
<dbReference type="Gene3D" id="2.60.120.620">
    <property type="entry name" value="q2cbj1_9rhob like domain"/>
    <property type="match status" value="1"/>
</dbReference>
<dbReference type="EMBL" id="WIXE01014075">
    <property type="protein sequence ID" value="KAK5974577.1"/>
    <property type="molecule type" value="Genomic_DNA"/>
</dbReference>
<proteinExistence type="predicted"/>
<name>A0AAN8FI79_TRICO</name>
<reference evidence="1 2" key="1">
    <citation type="submission" date="2019-10" db="EMBL/GenBank/DDBJ databases">
        <title>Assembly and Annotation for the nematode Trichostrongylus colubriformis.</title>
        <authorList>
            <person name="Martin J."/>
        </authorList>
    </citation>
    <scope>NUCLEOTIDE SEQUENCE [LARGE SCALE GENOMIC DNA]</scope>
    <source>
        <strain evidence="1">G859</strain>
        <tissue evidence="1">Whole worm</tissue>
    </source>
</reference>
<dbReference type="AlphaFoldDB" id="A0AAN8FI79"/>
<gene>
    <name evidence="1" type="ORF">GCK32_013608</name>
</gene>
<evidence type="ECO:0000313" key="1">
    <source>
        <dbReference type="EMBL" id="KAK5974577.1"/>
    </source>
</evidence>
<evidence type="ECO:0000313" key="2">
    <source>
        <dbReference type="Proteomes" id="UP001331761"/>
    </source>
</evidence>
<organism evidence="1 2">
    <name type="scientific">Trichostrongylus colubriformis</name>
    <name type="common">Black scour worm</name>
    <dbReference type="NCBI Taxonomy" id="6319"/>
    <lineage>
        <taxon>Eukaryota</taxon>
        <taxon>Metazoa</taxon>
        <taxon>Ecdysozoa</taxon>
        <taxon>Nematoda</taxon>
        <taxon>Chromadorea</taxon>
        <taxon>Rhabditida</taxon>
        <taxon>Rhabditina</taxon>
        <taxon>Rhabditomorpha</taxon>
        <taxon>Strongyloidea</taxon>
        <taxon>Trichostrongylidae</taxon>
        <taxon>Trichostrongylus</taxon>
    </lineage>
</organism>
<sequence length="90" mass="10627">MLVIFRDFAPEQYIENLLEDVAKLKMVEQKFVKEGHEKVSESRPSRRANGTWIDHTASDGVARIFRRAVSFLPFIDFLNSERWLVSEQYH</sequence>
<comment type="caution">
    <text evidence="1">The sequence shown here is derived from an EMBL/GenBank/DDBJ whole genome shotgun (WGS) entry which is preliminary data.</text>
</comment>